<proteinExistence type="predicted"/>
<evidence type="ECO:0000313" key="2">
    <source>
        <dbReference type="EMBL" id="GES82776.1"/>
    </source>
</evidence>
<dbReference type="GO" id="GO:0005737">
    <property type="term" value="C:cytoplasm"/>
    <property type="evidence" value="ECO:0007669"/>
    <property type="project" value="TreeGrafter"/>
</dbReference>
<gene>
    <name evidence="2" type="ORF">RCL2_000996100</name>
    <name evidence="1" type="ORF">RclHR1_01910020</name>
</gene>
<name>A0A2Z6RGY8_9GLOM</name>
<reference evidence="1 3" key="1">
    <citation type="submission" date="2017-11" db="EMBL/GenBank/DDBJ databases">
        <title>The genome of Rhizophagus clarus HR1 reveals common genetic basis of auxotrophy among arbuscular mycorrhizal fungi.</title>
        <authorList>
            <person name="Kobayashi Y."/>
        </authorList>
    </citation>
    <scope>NUCLEOTIDE SEQUENCE [LARGE SCALE GENOMIC DNA]</scope>
    <source>
        <strain evidence="1 3">HR1</strain>
    </source>
</reference>
<evidence type="ECO:0000313" key="1">
    <source>
        <dbReference type="EMBL" id="GBB91736.1"/>
    </source>
</evidence>
<dbReference type="OrthoDB" id="5396786at2759"/>
<dbReference type="GO" id="GO:0055105">
    <property type="term" value="F:ubiquitin-protein transferase inhibitor activity"/>
    <property type="evidence" value="ECO:0007669"/>
    <property type="project" value="TreeGrafter"/>
</dbReference>
<reference evidence="2" key="2">
    <citation type="submission" date="2019-10" db="EMBL/GenBank/DDBJ databases">
        <title>Conservation and host-specific expression of non-tandemly repeated heterogenous ribosome RNA gene in arbuscular mycorrhizal fungi.</title>
        <authorList>
            <person name="Maeda T."/>
            <person name="Kobayashi Y."/>
            <person name="Nakagawa T."/>
            <person name="Ezawa T."/>
            <person name="Yamaguchi K."/>
            <person name="Bino T."/>
            <person name="Nishimoto Y."/>
            <person name="Shigenobu S."/>
            <person name="Kawaguchi M."/>
        </authorList>
    </citation>
    <scope>NUCLEOTIDE SEQUENCE</scope>
    <source>
        <strain evidence="2">HR1</strain>
    </source>
</reference>
<dbReference type="EMBL" id="BLAL01000062">
    <property type="protein sequence ID" value="GES82776.1"/>
    <property type="molecule type" value="Genomic_DNA"/>
</dbReference>
<dbReference type="PANTHER" id="PTHR15430">
    <property type="entry name" value="GLOMULIN"/>
    <property type="match status" value="1"/>
</dbReference>
<dbReference type="InterPro" id="IPR013877">
    <property type="entry name" value="YAP-bd/ALF4/Glomulin"/>
</dbReference>
<dbReference type="STRING" id="94130.A0A2Z6RGY8"/>
<dbReference type="Pfam" id="PF08568">
    <property type="entry name" value="Kinetochor_Ybp2"/>
    <property type="match status" value="1"/>
</dbReference>
<keyword evidence="3" id="KW-1185">Reference proteome</keyword>
<dbReference type="Proteomes" id="UP000615446">
    <property type="component" value="Unassembled WGS sequence"/>
</dbReference>
<comment type="caution">
    <text evidence="1">The sequence shown here is derived from an EMBL/GenBank/DDBJ whole genome shotgun (WGS) entry which is preliminary data.</text>
</comment>
<protein>
    <submittedName>
        <fullName evidence="1">Uncharacterized protein</fullName>
    </submittedName>
</protein>
<sequence>MNNLEQAKRAIEEVTNQCLEKLEQDPSCHTTLVSTLEKILCSPTSYSEQEQVDLLNYLKLSILPLNEEGKKIKLLKQISWELFTLMIPFLSLTPNLAQEILQNIAQHNNVRETHLMIMERLSWLEWKNQYHSVMEFSSLVNILKIVLNRLDREKLINFLPETIKAVVCIWSVLDELDDTHKDIVIDSLIQFVEIIAELMEAEKKELKLSSIPKDWYNQEYYLTNHLVVISFEKFIRSTHIPMSPTYYEMYHPKFNVPWKHKQSLDTQAIDMVRLVKLIEASVKAHISIDQLVNYINNFVKSSDSDIDERQSSRKFLIGDFPILPNGVLVYIASVMYYQFMPQDDSSAEKSVIPLSSEYLFRNITSIASKYLSSDANELEMADKTLLVLLYLAERNEDNTISSDNLEAKLSKEGTTLVHLYQAITTFASTSPNEYLRFIAFQLLSRLITLCKDDAKIFLLCELLTSCPFETMKSAAIGIVKDNIAQGLNRAYKSKSADKVSVFASRVIVDTFLPHILRFESPSVLANEKNFSEKHSFIMQGLNFYIFLLMRDEKNLTGVWDDKQISETNKEYIVPIKEKCDNWVNECDKKIQELSKNSQDEVHCDHIPSNLSEEQNTMEFDISFEEDSSKNMKLTPSQELKLLQYNLFNMQLVQDAIDRVQQVLIKKNR</sequence>
<dbReference type="InterPro" id="IPR019516">
    <property type="entry name" value="Glomulin/ALF4"/>
</dbReference>
<evidence type="ECO:0000313" key="3">
    <source>
        <dbReference type="Proteomes" id="UP000247702"/>
    </source>
</evidence>
<dbReference type="AlphaFoldDB" id="A0A2Z6RGY8"/>
<dbReference type="PANTHER" id="PTHR15430:SF1">
    <property type="entry name" value="GLOMULIN"/>
    <property type="match status" value="1"/>
</dbReference>
<dbReference type="EMBL" id="BEXD01001013">
    <property type="protein sequence ID" value="GBB91736.1"/>
    <property type="molecule type" value="Genomic_DNA"/>
</dbReference>
<dbReference type="Proteomes" id="UP000247702">
    <property type="component" value="Unassembled WGS sequence"/>
</dbReference>
<organism evidence="1 3">
    <name type="scientific">Rhizophagus clarus</name>
    <dbReference type="NCBI Taxonomy" id="94130"/>
    <lineage>
        <taxon>Eukaryota</taxon>
        <taxon>Fungi</taxon>
        <taxon>Fungi incertae sedis</taxon>
        <taxon>Mucoromycota</taxon>
        <taxon>Glomeromycotina</taxon>
        <taxon>Glomeromycetes</taxon>
        <taxon>Glomerales</taxon>
        <taxon>Glomeraceae</taxon>
        <taxon>Rhizophagus</taxon>
    </lineage>
</organism>
<accession>A0A2Z6RGY8</accession>